<evidence type="ECO:0000256" key="8">
    <source>
        <dbReference type="ARBA" id="ARBA00022643"/>
    </source>
</evidence>
<comment type="function">
    <text evidence="1">Catalyzes the conversion of dihydroorotate to orotate with quinone as electron acceptor.</text>
</comment>
<evidence type="ECO:0000313" key="16">
    <source>
        <dbReference type="Proteomes" id="UP000747542"/>
    </source>
</evidence>
<evidence type="ECO:0000256" key="7">
    <source>
        <dbReference type="ARBA" id="ARBA00022630"/>
    </source>
</evidence>
<evidence type="ECO:0000256" key="13">
    <source>
        <dbReference type="RuleBase" id="RU361255"/>
    </source>
</evidence>
<keyword evidence="10 13" id="KW-0560">Oxidoreductase</keyword>
<dbReference type="Proteomes" id="UP000747542">
    <property type="component" value="Unassembled WGS sequence"/>
</dbReference>
<dbReference type="CDD" id="cd04738">
    <property type="entry name" value="DHOD_2_like"/>
    <property type="match status" value="1"/>
</dbReference>
<evidence type="ECO:0000256" key="10">
    <source>
        <dbReference type="ARBA" id="ARBA00023002"/>
    </source>
</evidence>
<dbReference type="InterPro" id="IPR012135">
    <property type="entry name" value="Dihydroorotate_DH_1_2"/>
</dbReference>
<dbReference type="PROSITE" id="PS00911">
    <property type="entry name" value="DHODEHASE_1"/>
    <property type="match status" value="1"/>
</dbReference>
<dbReference type="InterPro" id="IPR050074">
    <property type="entry name" value="DHO_dehydrogenase"/>
</dbReference>
<comment type="catalytic activity">
    <reaction evidence="12 13">
        <text>(S)-dihydroorotate + a quinone = orotate + a quinol</text>
        <dbReference type="Rhea" id="RHEA:30187"/>
        <dbReference type="ChEBI" id="CHEBI:24646"/>
        <dbReference type="ChEBI" id="CHEBI:30839"/>
        <dbReference type="ChEBI" id="CHEBI:30864"/>
        <dbReference type="ChEBI" id="CHEBI:132124"/>
        <dbReference type="EC" id="1.3.5.2"/>
    </reaction>
</comment>
<keyword evidence="16" id="KW-1185">Reference proteome</keyword>
<evidence type="ECO:0000256" key="6">
    <source>
        <dbReference type="ARBA" id="ARBA00017599"/>
    </source>
</evidence>
<dbReference type="PIRSF" id="PIRSF000164">
    <property type="entry name" value="DHO_oxidase"/>
    <property type="match status" value="1"/>
</dbReference>
<dbReference type="SUPFAM" id="SSF51395">
    <property type="entry name" value="FMN-linked oxidoreductases"/>
    <property type="match status" value="1"/>
</dbReference>
<evidence type="ECO:0000259" key="14">
    <source>
        <dbReference type="Pfam" id="PF01180"/>
    </source>
</evidence>
<dbReference type="AlphaFoldDB" id="A0A8J5TN68"/>
<dbReference type="InterPro" id="IPR005720">
    <property type="entry name" value="Dihydroorotate_DH_cat"/>
</dbReference>
<gene>
    <name evidence="15" type="primary">Dhod-L2</name>
    <name evidence="15" type="ORF">Hamer_G020781</name>
</gene>
<comment type="subcellular location">
    <subcellularLocation>
        <location evidence="2">Membrane</location>
    </subcellularLocation>
    <subcellularLocation>
        <location evidence="13">Mitochondrion inner membrane</location>
        <topology evidence="13">Single-pass membrane protein</topology>
    </subcellularLocation>
</comment>
<keyword evidence="11" id="KW-0472">Membrane</keyword>
<proteinExistence type="inferred from homology"/>
<comment type="pathway">
    <text evidence="3 13">Pyrimidine metabolism; UMP biosynthesis via de novo pathway; orotate from (S)-dihydroorotate (quinone route): step 1/1.</text>
</comment>
<evidence type="ECO:0000256" key="9">
    <source>
        <dbReference type="ARBA" id="ARBA00022975"/>
    </source>
</evidence>
<dbReference type="NCBIfam" id="NF003645">
    <property type="entry name" value="PRK05286.1-2"/>
    <property type="match status" value="1"/>
</dbReference>
<sequence>MGFGFIEVGSVTPLPQPGNPKPRVFRLPEDQGVINRCGFNSEGHEAVYERLSLLPPPGNRKAILGINLGKNKTAHDHVHDFTLGVEKFGPIADYLVINVSSPNTPGLRNLQHREELEELIEAVVTTRDSLPGTHKPPLLLKIAPDVSEDDKQNIANVVLRSKKRIDGLIVSNTTVTRPTSLQSPDKEEVGGLSGQPLRTMATHAIRDMYRLTHGSVPIIGVGGVASGHDAYEKICAGASLIQLYTGLIYHGPPLVVKVTSELEELLRRDGFSTVTEAVGADCKQ</sequence>
<accession>A0A8J5TN68</accession>
<evidence type="ECO:0000313" key="15">
    <source>
        <dbReference type="EMBL" id="KAG7175713.1"/>
    </source>
</evidence>
<keyword evidence="13" id="KW-0999">Mitochondrion inner membrane</keyword>
<dbReference type="GO" id="GO:0005743">
    <property type="term" value="C:mitochondrial inner membrane"/>
    <property type="evidence" value="ECO:0007669"/>
    <property type="project" value="UniProtKB-SubCell"/>
</dbReference>
<protein>
    <recommendedName>
        <fullName evidence="6 13">Dihydroorotate dehydrogenase (quinone), mitochondrial</fullName>
        <shortName evidence="13">DHOdehase</shortName>
        <ecNumber evidence="5 13">1.3.5.2</ecNumber>
    </recommendedName>
</protein>
<dbReference type="NCBIfam" id="TIGR01036">
    <property type="entry name" value="pyrD_sub2"/>
    <property type="match status" value="1"/>
</dbReference>
<comment type="cofactor">
    <cofactor evidence="13">
        <name>FMN</name>
        <dbReference type="ChEBI" id="CHEBI:58210"/>
    </cofactor>
    <text evidence="13">Binds 1 FMN per subunit.</text>
</comment>
<dbReference type="GO" id="GO:0044205">
    <property type="term" value="P:'de novo' UMP biosynthetic process"/>
    <property type="evidence" value="ECO:0007669"/>
    <property type="project" value="UniProtKB-UniPathway"/>
</dbReference>
<dbReference type="GO" id="GO:0106430">
    <property type="term" value="F:dihydroorotate dehydrogenase (quinone) activity"/>
    <property type="evidence" value="ECO:0007669"/>
    <property type="project" value="UniProtKB-EC"/>
</dbReference>
<comment type="caution">
    <text evidence="15">The sequence shown here is derived from an EMBL/GenBank/DDBJ whole genome shotgun (WGS) entry which is preliminary data.</text>
</comment>
<evidence type="ECO:0000256" key="12">
    <source>
        <dbReference type="ARBA" id="ARBA00048639"/>
    </source>
</evidence>
<dbReference type="UniPathway" id="UPA00070">
    <property type="reaction ID" value="UER00946"/>
</dbReference>
<evidence type="ECO:0000256" key="11">
    <source>
        <dbReference type="ARBA" id="ARBA00023136"/>
    </source>
</evidence>
<feature type="domain" description="Dihydroorotate dehydrogenase catalytic" evidence="14">
    <location>
        <begin position="2"/>
        <end position="266"/>
    </location>
</feature>
<keyword evidence="9" id="KW-0665">Pyrimidine biosynthesis</keyword>
<dbReference type="EC" id="1.3.5.2" evidence="5 13"/>
<reference evidence="15" key="1">
    <citation type="journal article" date="2021" name="Sci. Adv.">
        <title>The American lobster genome reveals insights on longevity, neural, and immune adaptations.</title>
        <authorList>
            <person name="Polinski J.M."/>
            <person name="Zimin A.V."/>
            <person name="Clark K.F."/>
            <person name="Kohn A.B."/>
            <person name="Sadowski N."/>
            <person name="Timp W."/>
            <person name="Ptitsyn A."/>
            <person name="Khanna P."/>
            <person name="Romanova D.Y."/>
            <person name="Williams P."/>
            <person name="Greenwood S.J."/>
            <person name="Moroz L.L."/>
            <person name="Walt D.R."/>
            <person name="Bodnar A.G."/>
        </authorList>
    </citation>
    <scope>NUCLEOTIDE SEQUENCE</scope>
    <source>
        <strain evidence="15">GMGI-L3</strain>
    </source>
</reference>
<keyword evidence="13" id="KW-0496">Mitochondrion</keyword>
<keyword evidence="8 13" id="KW-0288">FMN</keyword>
<evidence type="ECO:0000256" key="2">
    <source>
        <dbReference type="ARBA" id="ARBA00004370"/>
    </source>
</evidence>
<dbReference type="InterPro" id="IPR001295">
    <property type="entry name" value="Dihydroorotate_DH_CS"/>
</dbReference>
<evidence type="ECO:0000256" key="1">
    <source>
        <dbReference type="ARBA" id="ARBA00003125"/>
    </source>
</evidence>
<dbReference type="InterPro" id="IPR013785">
    <property type="entry name" value="Aldolase_TIM"/>
</dbReference>
<dbReference type="PROSITE" id="PS00912">
    <property type="entry name" value="DHODEHASE_2"/>
    <property type="match status" value="1"/>
</dbReference>
<evidence type="ECO:0000256" key="3">
    <source>
        <dbReference type="ARBA" id="ARBA00005161"/>
    </source>
</evidence>
<organism evidence="15 16">
    <name type="scientific">Homarus americanus</name>
    <name type="common">American lobster</name>
    <dbReference type="NCBI Taxonomy" id="6706"/>
    <lineage>
        <taxon>Eukaryota</taxon>
        <taxon>Metazoa</taxon>
        <taxon>Ecdysozoa</taxon>
        <taxon>Arthropoda</taxon>
        <taxon>Crustacea</taxon>
        <taxon>Multicrustacea</taxon>
        <taxon>Malacostraca</taxon>
        <taxon>Eumalacostraca</taxon>
        <taxon>Eucarida</taxon>
        <taxon>Decapoda</taxon>
        <taxon>Pleocyemata</taxon>
        <taxon>Astacidea</taxon>
        <taxon>Nephropoidea</taxon>
        <taxon>Nephropidae</taxon>
        <taxon>Homarus</taxon>
    </lineage>
</organism>
<comment type="similarity">
    <text evidence="4 13">Belongs to the dihydroorotate dehydrogenase family. Type 2 subfamily.</text>
</comment>
<dbReference type="PANTHER" id="PTHR48109:SF4">
    <property type="entry name" value="DIHYDROOROTATE DEHYDROGENASE (QUINONE), MITOCHONDRIAL"/>
    <property type="match status" value="1"/>
</dbReference>
<dbReference type="PANTHER" id="PTHR48109">
    <property type="entry name" value="DIHYDROOROTATE DEHYDROGENASE (QUINONE), MITOCHONDRIAL-RELATED"/>
    <property type="match status" value="1"/>
</dbReference>
<name>A0A8J5TN68_HOMAM</name>
<dbReference type="NCBIfam" id="NF003652">
    <property type="entry name" value="PRK05286.2-5"/>
    <property type="match status" value="1"/>
</dbReference>
<evidence type="ECO:0000256" key="4">
    <source>
        <dbReference type="ARBA" id="ARBA00005359"/>
    </source>
</evidence>
<dbReference type="Gene3D" id="3.20.20.70">
    <property type="entry name" value="Aldolase class I"/>
    <property type="match status" value="1"/>
</dbReference>
<dbReference type="GO" id="GO:0006207">
    <property type="term" value="P:'de novo' pyrimidine nucleobase biosynthetic process"/>
    <property type="evidence" value="ECO:0007669"/>
    <property type="project" value="InterPro"/>
</dbReference>
<dbReference type="InterPro" id="IPR005719">
    <property type="entry name" value="Dihydroorotate_DH_2"/>
</dbReference>
<keyword evidence="7 13" id="KW-0285">Flavoprotein</keyword>
<dbReference type="EMBL" id="JAHLQT010004696">
    <property type="protein sequence ID" value="KAG7175713.1"/>
    <property type="molecule type" value="Genomic_DNA"/>
</dbReference>
<dbReference type="Pfam" id="PF01180">
    <property type="entry name" value="DHO_dh"/>
    <property type="match status" value="1"/>
</dbReference>
<evidence type="ECO:0000256" key="5">
    <source>
        <dbReference type="ARBA" id="ARBA00012791"/>
    </source>
</evidence>